<keyword evidence="2" id="KW-1185">Reference proteome</keyword>
<dbReference type="Proteomes" id="UP001603978">
    <property type="component" value="Unassembled WGS sequence"/>
</dbReference>
<dbReference type="RefSeq" id="WP_393177700.1">
    <property type="nucleotide sequence ID" value="NZ_JBICRM010000075.1"/>
</dbReference>
<evidence type="ECO:0000313" key="2">
    <source>
        <dbReference type="Proteomes" id="UP001603978"/>
    </source>
</evidence>
<dbReference type="EMBL" id="JBICRM010000075">
    <property type="protein sequence ID" value="MFG1711177.1"/>
    <property type="molecule type" value="Genomic_DNA"/>
</dbReference>
<proteinExistence type="predicted"/>
<protein>
    <submittedName>
        <fullName evidence="1">Uncharacterized protein</fullName>
    </submittedName>
</protein>
<reference evidence="1 2" key="1">
    <citation type="submission" date="2024-10" db="EMBL/GenBank/DDBJ databases">
        <authorList>
            <person name="Topkara A.R."/>
            <person name="Saygin H."/>
        </authorList>
    </citation>
    <scope>NUCLEOTIDE SEQUENCE [LARGE SCALE GENOMIC DNA]</scope>
    <source>
        <strain evidence="1 2">M3C6</strain>
    </source>
</reference>
<comment type="caution">
    <text evidence="1">The sequence shown here is derived from an EMBL/GenBank/DDBJ whole genome shotgun (WGS) entry which is preliminary data.</text>
</comment>
<organism evidence="1 2">
    <name type="scientific">Nonomuraea marmarensis</name>
    <dbReference type="NCBI Taxonomy" id="3351344"/>
    <lineage>
        <taxon>Bacteria</taxon>
        <taxon>Bacillati</taxon>
        <taxon>Actinomycetota</taxon>
        <taxon>Actinomycetes</taxon>
        <taxon>Streptosporangiales</taxon>
        <taxon>Streptosporangiaceae</taxon>
        <taxon>Nonomuraea</taxon>
    </lineage>
</organism>
<sequence length="48" mass="5160">MTPVRLEAAWCLHANGDPAAEAWVAAHLHTILQGRPGEVIGDLDRQAT</sequence>
<accession>A0ABW7AUT1</accession>
<evidence type="ECO:0000313" key="1">
    <source>
        <dbReference type="EMBL" id="MFG1711177.1"/>
    </source>
</evidence>
<gene>
    <name evidence="1" type="ORF">ACFLIM_49300</name>
</gene>
<name>A0ABW7AUT1_9ACTN</name>